<dbReference type="STRING" id="703135.A0A2A9NDE6"/>
<dbReference type="GO" id="GO:0015031">
    <property type="term" value="P:protein transport"/>
    <property type="evidence" value="ECO:0007669"/>
    <property type="project" value="UniProtKB-KW"/>
</dbReference>
<dbReference type="OrthoDB" id="67850at2759"/>
<dbReference type="GO" id="GO:0030674">
    <property type="term" value="F:protein-macromolecule adaptor activity"/>
    <property type="evidence" value="ECO:0007669"/>
    <property type="project" value="TreeGrafter"/>
</dbReference>
<dbReference type="GO" id="GO:0006999">
    <property type="term" value="P:nuclear pore organization"/>
    <property type="evidence" value="ECO:0007669"/>
    <property type="project" value="TreeGrafter"/>
</dbReference>
<dbReference type="Pfam" id="PF09531">
    <property type="entry name" value="Ndc1_Nup"/>
    <property type="match status" value="1"/>
</dbReference>
<evidence type="ECO:0000256" key="3">
    <source>
        <dbReference type="ARBA" id="ARBA00005760"/>
    </source>
</evidence>
<keyword evidence="10" id="KW-0906">Nuclear pore complex</keyword>
<feature type="compositionally biased region" description="Gly residues" evidence="13">
    <location>
        <begin position="523"/>
        <end position="534"/>
    </location>
</feature>
<keyword evidence="9" id="KW-0811">Translocation</keyword>
<dbReference type="EMBL" id="KZ302317">
    <property type="protein sequence ID" value="PFH45653.1"/>
    <property type="molecule type" value="Genomic_DNA"/>
</dbReference>
<evidence type="ECO:0000256" key="9">
    <source>
        <dbReference type="ARBA" id="ARBA00023010"/>
    </source>
</evidence>
<feature type="transmembrane region" description="Helical" evidence="14">
    <location>
        <begin position="188"/>
        <end position="211"/>
    </location>
</feature>
<evidence type="ECO:0008006" key="17">
    <source>
        <dbReference type="Google" id="ProtNLM"/>
    </source>
</evidence>
<organism evidence="15 16">
    <name type="scientific">Amanita thiersii Skay4041</name>
    <dbReference type="NCBI Taxonomy" id="703135"/>
    <lineage>
        <taxon>Eukaryota</taxon>
        <taxon>Fungi</taxon>
        <taxon>Dikarya</taxon>
        <taxon>Basidiomycota</taxon>
        <taxon>Agaricomycotina</taxon>
        <taxon>Agaricomycetes</taxon>
        <taxon>Agaricomycetidae</taxon>
        <taxon>Agaricales</taxon>
        <taxon>Pluteineae</taxon>
        <taxon>Amanitaceae</taxon>
        <taxon>Amanita</taxon>
    </lineage>
</organism>
<sequence>MAAPTSSAFRSSTTQSTTPIRAITSSLTSRPAPSIPPSSQSYEPLVKYVLQQRLLRNIFVGSGAVCWAQSALWTLWNAGGAEQLGTRSLFVPFWPSTLLFACVTWLTAALPAIVIRKTYLTLKSNPAASPAAAVRTALSKSSTTRAMATYLISAYLGLALHIAFAYLHEKHVYGDPKLTLFVKSKKHPYYLNGRLLYLLFSQAIAALTFSLRNIMLDRFVLRSSNTHPKRPITLLTIVQALIVMLFLSTLVQPITCLVFAATRFTLPILYKLPLLHYLLRPFTAHFLRGSWTITLPARNFLLLIRSFFLGYSTLLSWEFAEAFFEVYISQPVTVSYLTPDPNPVLVSSISSTSGPFQYFAYTELKDLASSPTPASSAQRTALFGDQKYNPSLWSYLVRESLLQLGRDYQLLLRRGKPEPPAPPATDAGKGKAETGSGVGLGMGLGSTGQTPVSLPFPTTPISLKKQHVFRSSVNGASNISGKKESPMKSIVDYLASDGALAKTVEGGADKVRVPELFRSVLGNAGGSSGSGPVGDGKVVQQEQPKATTGDAGKKEEPKGNPLVRRVRSEVEGWVGGVVRAWSPGWMQEGVGRAGRWWTRERANKVAESCLPNREVDVVIIEVLSHLTCMSLTEDRYGVVQRDIPKILEAFLSFLGALDEYRESLGGVDERVPAQARAGQNQNQDQLAGKGKEKEDGLSQKEKEERRVAREEAEKAKEVVGMLSDALKEGVGRIVRTFGDKLLAFKFPPRIAHKLQGFMDYC</sequence>
<feature type="region of interest" description="Disordered" evidence="13">
    <location>
        <begin position="672"/>
        <end position="710"/>
    </location>
</feature>
<name>A0A2A9NDE6_9AGAR</name>
<keyword evidence="7" id="KW-0653">Protein transport</keyword>
<dbReference type="Proteomes" id="UP000242287">
    <property type="component" value="Unassembled WGS sequence"/>
</dbReference>
<evidence type="ECO:0000256" key="6">
    <source>
        <dbReference type="ARBA" id="ARBA00022816"/>
    </source>
</evidence>
<dbReference type="PANTHER" id="PTHR13269:SF6">
    <property type="entry name" value="NUCLEOPORIN NDC1"/>
    <property type="match status" value="1"/>
</dbReference>
<feature type="region of interest" description="Disordered" evidence="13">
    <location>
        <begin position="413"/>
        <end position="436"/>
    </location>
</feature>
<evidence type="ECO:0000256" key="13">
    <source>
        <dbReference type="SAM" id="MobiDB-lite"/>
    </source>
</evidence>
<keyword evidence="4" id="KW-0813">Transport</keyword>
<feature type="transmembrane region" description="Helical" evidence="14">
    <location>
        <begin position="148"/>
        <end position="168"/>
    </location>
</feature>
<evidence type="ECO:0000256" key="4">
    <source>
        <dbReference type="ARBA" id="ARBA00022448"/>
    </source>
</evidence>
<evidence type="ECO:0000256" key="12">
    <source>
        <dbReference type="ARBA" id="ARBA00023242"/>
    </source>
</evidence>
<feature type="transmembrane region" description="Helical" evidence="14">
    <location>
        <begin position="93"/>
        <end position="115"/>
    </location>
</feature>
<dbReference type="PANTHER" id="PTHR13269">
    <property type="entry name" value="NUCLEOPORIN NDC1"/>
    <property type="match status" value="1"/>
</dbReference>
<evidence type="ECO:0000256" key="11">
    <source>
        <dbReference type="ARBA" id="ARBA00023136"/>
    </source>
</evidence>
<feature type="region of interest" description="Disordered" evidence="13">
    <location>
        <begin position="523"/>
        <end position="562"/>
    </location>
</feature>
<proteinExistence type="inferred from homology"/>
<dbReference type="InterPro" id="IPR019049">
    <property type="entry name" value="Nucleoporin_prot_Ndc1/Nup"/>
</dbReference>
<feature type="transmembrane region" description="Helical" evidence="14">
    <location>
        <begin position="232"/>
        <end position="251"/>
    </location>
</feature>
<keyword evidence="11 14" id="KW-0472">Membrane</keyword>
<evidence type="ECO:0000256" key="5">
    <source>
        <dbReference type="ARBA" id="ARBA00022692"/>
    </source>
</evidence>
<keyword evidence="8 14" id="KW-1133">Transmembrane helix</keyword>
<gene>
    <name evidence="15" type="ORF">AMATHDRAFT_8848</name>
</gene>
<evidence type="ECO:0000256" key="8">
    <source>
        <dbReference type="ARBA" id="ARBA00022989"/>
    </source>
</evidence>
<evidence type="ECO:0000313" key="15">
    <source>
        <dbReference type="EMBL" id="PFH45653.1"/>
    </source>
</evidence>
<feature type="compositionally biased region" description="Basic and acidic residues" evidence="13">
    <location>
        <begin position="689"/>
        <end position="710"/>
    </location>
</feature>
<keyword evidence="5 14" id="KW-0812">Transmembrane</keyword>
<evidence type="ECO:0000256" key="14">
    <source>
        <dbReference type="SAM" id="Phobius"/>
    </source>
</evidence>
<comment type="subcellular location">
    <subcellularLocation>
        <location evidence="1">Nucleus membrane</location>
        <topology evidence="1">Multi-pass membrane protein</topology>
    </subcellularLocation>
    <subcellularLocation>
        <location evidence="2">Nucleus</location>
        <location evidence="2">Nuclear pore complex</location>
    </subcellularLocation>
</comment>
<evidence type="ECO:0000256" key="10">
    <source>
        <dbReference type="ARBA" id="ARBA00023132"/>
    </source>
</evidence>
<feature type="transmembrane region" description="Helical" evidence="14">
    <location>
        <begin position="54"/>
        <end position="73"/>
    </location>
</feature>
<dbReference type="GO" id="GO:0031965">
    <property type="term" value="C:nuclear membrane"/>
    <property type="evidence" value="ECO:0007669"/>
    <property type="project" value="UniProtKB-SubCell"/>
</dbReference>
<dbReference type="GO" id="GO:0070631">
    <property type="term" value="P:spindle pole body localization"/>
    <property type="evidence" value="ECO:0007669"/>
    <property type="project" value="TreeGrafter"/>
</dbReference>
<evidence type="ECO:0000256" key="2">
    <source>
        <dbReference type="ARBA" id="ARBA00004567"/>
    </source>
</evidence>
<evidence type="ECO:0000256" key="7">
    <source>
        <dbReference type="ARBA" id="ARBA00022927"/>
    </source>
</evidence>
<keyword evidence="6" id="KW-0509">mRNA transport</keyword>
<evidence type="ECO:0000313" key="16">
    <source>
        <dbReference type="Proteomes" id="UP000242287"/>
    </source>
</evidence>
<keyword evidence="16" id="KW-1185">Reference proteome</keyword>
<reference evidence="15 16" key="1">
    <citation type="submission" date="2014-02" db="EMBL/GenBank/DDBJ databases">
        <title>Transposable element dynamics among asymbiotic and ectomycorrhizal Amanita fungi.</title>
        <authorList>
            <consortium name="DOE Joint Genome Institute"/>
            <person name="Hess J."/>
            <person name="Skrede I."/>
            <person name="Wolfe B."/>
            <person name="LaButti K."/>
            <person name="Ohm R.A."/>
            <person name="Grigoriev I.V."/>
            <person name="Pringle A."/>
        </authorList>
    </citation>
    <scope>NUCLEOTIDE SEQUENCE [LARGE SCALE GENOMIC DNA]</scope>
    <source>
        <strain evidence="15 16">SKay4041</strain>
    </source>
</reference>
<accession>A0A2A9NDE6</accession>
<dbReference type="AlphaFoldDB" id="A0A2A9NDE6"/>
<comment type="similarity">
    <text evidence="3">Belongs to the NDC1 family.</text>
</comment>
<protein>
    <recommendedName>
        <fullName evidence="17">Nucleoporin NDC1</fullName>
    </recommendedName>
</protein>
<dbReference type="GO" id="GO:0070762">
    <property type="term" value="C:nuclear pore transmembrane ring"/>
    <property type="evidence" value="ECO:0007669"/>
    <property type="project" value="TreeGrafter"/>
</dbReference>
<dbReference type="GO" id="GO:0005816">
    <property type="term" value="C:spindle pole body"/>
    <property type="evidence" value="ECO:0007669"/>
    <property type="project" value="TreeGrafter"/>
</dbReference>
<keyword evidence="12" id="KW-0539">Nucleus</keyword>
<evidence type="ECO:0000256" key="1">
    <source>
        <dbReference type="ARBA" id="ARBA00004232"/>
    </source>
</evidence>
<dbReference type="GO" id="GO:0051028">
    <property type="term" value="P:mRNA transport"/>
    <property type="evidence" value="ECO:0007669"/>
    <property type="project" value="UniProtKB-KW"/>
</dbReference>